<proteinExistence type="predicted"/>
<dbReference type="EMBL" id="AGCK01000036">
    <property type="protein sequence ID" value="EHM54557.1"/>
    <property type="molecule type" value="Genomic_DNA"/>
</dbReference>
<comment type="caution">
    <text evidence="1">The sequence shown here is derived from an EMBL/GenBank/DDBJ whole genome shotgun (WGS) entry which is preliminary data.</text>
</comment>
<gene>
    <name evidence="1" type="ORF">HMPREF0372_00469</name>
</gene>
<protein>
    <submittedName>
        <fullName evidence="1">Uncharacterized protein</fullName>
    </submittedName>
</protein>
<dbReference type="HOGENOM" id="CLU_1465819_0_0_9"/>
<sequence length="184" mass="20119">MDVITQEGAAPAPVIPQMTNCFSAGRRAPKGSPVSGVRRAHVVQRAIQAVLGLSGPAVWPGCPAPADRRACGAMPGRKEIRGPWVPRESVEFQALWARKATAVRLVRRVIPVRPAPWVRKGNRVIPEPAVRLVNKVLWENRVYRVKPAHRVLRESAAAPVLWGSRDQWDQPALPEKSAPPAPKG</sequence>
<reference evidence="1 2" key="1">
    <citation type="submission" date="2011-08" db="EMBL/GenBank/DDBJ databases">
        <authorList>
            <person name="Weinstock G."/>
            <person name="Sodergren E."/>
            <person name="Clifton S."/>
            <person name="Fulton L."/>
            <person name="Fulton B."/>
            <person name="Courtney L."/>
            <person name="Fronick C."/>
            <person name="Harrison M."/>
            <person name="Strong C."/>
            <person name="Farmer C."/>
            <person name="Delahaunty K."/>
            <person name="Markovic C."/>
            <person name="Hall O."/>
            <person name="Minx P."/>
            <person name="Tomlinson C."/>
            <person name="Mitreva M."/>
            <person name="Hou S."/>
            <person name="Chen J."/>
            <person name="Wollam A."/>
            <person name="Pepin K.H."/>
            <person name="Johnson M."/>
            <person name="Bhonagiri V."/>
            <person name="Zhang X."/>
            <person name="Suruliraj S."/>
            <person name="Warren W."/>
            <person name="Chinwalla A."/>
            <person name="Mardis E.R."/>
            <person name="Wilson R.K."/>
        </authorList>
    </citation>
    <scope>NUCLEOTIDE SEQUENCE [LARGE SCALE GENOMIC DNA]</scope>
    <source>
        <strain evidence="1 2">ATCC 29863</strain>
    </source>
</reference>
<evidence type="ECO:0000313" key="2">
    <source>
        <dbReference type="Proteomes" id="UP000004459"/>
    </source>
</evidence>
<dbReference type="AlphaFoldDB" id="G9YLV3"/>
<dbReference type="Proteomes" id="UP000004459">
    <property type="component" value="Unassembled WGS sequence"/>
</dbReference>
<evidence type="ECO:0000313" key="1">
    <source>
        <dbReference type="EMBL" id="EHM54557.1"/>
    </source>
</evidence>
<name>G9YLV3_FLAPL</name>
<organism evidence="1 2">
    <name type="scientific">Flavonifractor plautii ATCC 29863</name>
    <dbReference type="NCBI Taxonomy" id="411475"/>
    <lineage>
        <taxon>Bacteria</taxon>
        <taxon>Bacillati</taxon>
        <taxon>Bacillota</taxon>
        <taxon>Clostridia</taxon>
        <taxon>Eubacteriales</taxon>
        <taxon>Oscillospiraceae</taxon>
        <taxon>Flavonifractor</taxon>
    </lineage>
</organism>
<accession>G9YLV3</accession>